<sequence>MDLIDTSNSTISNQKLFNPFRGTEYLTRGGYGHIFRLAIDTAVVVKIAHRIVGTGTTAGDEPRAAEALEILRRKRTVHEALDARQPPHPNIVEYFLSTDIAIFIKFEPETVERRPSRRFATPITEARQFLWIKEMASAASWLESLDYFHGDLRPENMLLDEAEHVKVVAGPEHEQFAIGSCIYTIRTGEVPYGQWETPEEFKTMYDALVQGQYPSTKDDGILGYVISSCWHSSYSSVAEVEAAIERAVGGVMLCEHESGAAPRSVRDHDRCVQKCREFLAQQGEGGQEQ</sequence>
<reference evidence="11" key="2">
    <citation type="submission" date="2023-06" db="EMBL/GenBank/DDBJ databases">
        <authorList>
            <consortium name="Lawrence Berkeley National Laboratory"/>
            <person name="Haridas S."/>
            <person name="Hensen N."/>
            <person name="Bonometti L."/>
            <person name="Westerberg I."/>
            <person name="Brannstrom I.O."/>
            <person name="Guillou S."/>
            <person name="Cros-Aarteil S."/>
            <person name="Calhoun S."/>
            <person name="Kuo A."/>
            <person name="Mondo S."/>
            <person name="Pangilinan J."/>
            <person name="Riley R."/>
            <person name="Labutti K."/>
            <person name="Andreopoulos B."/>
            <person name="Lipzen A."/>
            <person name="Chen C."/>
            <person name="Yanf M."/>
            <person name="Daum C."/>
            <person name="Ng V."/>
            <person name="Clum A."/>
            <person name="Steindorff A."/>
            <person name="Ohm R."/>
            <person name="Martin F."/>
            <person name="Silar P."/>
            <person name="Natvig D."/>
            <person name="Lalanne C."/>
            <person name="Gautier V."/>
            <person name="Ament-Velasquez S.L."/>
            <person name="Kruys A."/>
            <person name="Hutchinson M.I."/>
            <person name="Powell A.J."/>
            <person name="Barry K."/>
            <person name="Miller A.N."/>
            <person name="Grigoriev I.V."/>
            <person name="Debuchy R."/>
            <person name="Gladieux P."/>
            <person name="Thoren M.H."/>
            <person name="Johannesson H."/>
        </authorList>
    </citation>
    <scope>NUCLEOTIDE SEQUENCE</scope>
    <source>
        <strain evidence="11">CBS 314.62</strain>
    </source>
</reference>
<comment type="catalytic activity">
    <reaction evidence="8">
        <text>L-threonyl-[protein] + ATP = O-phospho-L-threonyl-[protein] + ADP + H(+)</text>
        <dbReference type="Rhea" id="RHEA:46608"/>
        <dbReference type="Rhea" id="RHEA-COMP:11060"/>
        <dbReference type="Rhea" id="RHEA-COMP:11605"/>
        <dbReference type="ChEBI" id="CHEBI:15378"/>
        <dbReference type="ChEBI" id="CHEBI:30013"/>
        <dbReference type="ChEBI" id="CHEBI:30616"/>
        <dbReference type="ChEBI" id="CHEBI:61977"/>
        <dbReference type="ChEBI" id="CHEBI:456216"/>
        <dbReference type="EC" id="2.7.11.1"/>
    </reaction>
</comment>
<evidence type="ECO:0000256" key="8">
    <source>
        <dbReference type="ARBA" id="ARBA00047899"/>
    </source>
</evidence>
<dbReference type="EC" id="2.7.11.1" evidence="3"/>
<evidence type="ECO:0000259" key="10">
    <source>
        <dbReference type="PROSITE" id="PS50011"/>
    </source>
</evidence>
<comment type="caution">
    <text evidence="11">The sequence shown here is derived from an EMBL/GenBank/DDBJ whole genome shotgun (WGS) entry which is preliminary data.</text>
</comment>
<keyword evidence="12" id="KW-1185">Reference proteome</keyword>
<reference evidence="11" key="1">
    <citation type="journal article" date="2023" name="Mol. Phylogenet. Evol.">
        <title>Genome-scale phylogeny and comparative genomics of the fungal order Sordariales.</title>
        <authorList>
            <person name="Hensen N."/>
            <person name="Bonometti L."/>
            <person name="Westerberg I."/>
            <person name="Brannstrom I.O."/>
            <person name="Guillou S."/>
            <person name="Cros-Aarteil S."/>
            <person name="Calhoun S."/>
            <person name="Haridas S."/>
            <person name="Kuo A."/>
            <person name="Mondo S."/>
            <person name="Pangilinan J."/>
            <person name="Riley R."/>
            <person name="LaButti K."/>
            <person name="Andreopoulos B."/>
            <person name="Lipzen A."/>
            <person name="Chen C."/>
            <person name="Yan M."/>
            <person name="Daum C."/>
            <person name="Ng V."/>
            <person name="Clum A."/>
            <person name="Steindorff A."/>
            <person name="Ohm R.A."/>
            <person name="Martin F."/>
            <person name="Silar P."/>
            <person name="Natvig D.O."/>
            <person name="Lalanne C."/>
            <person name="Gautier V."/>
            <person name="Ament-Velasquez S.L."/>
            <person name="Kruys A."/>
            <person name="Hutchinson M.I."/>
            <person name="Powell A.J."/>
            <person name="Barry K."/>
            <person name="Miller A.N."/>
            <person name="Grigoriev I.V."/>
            <person name="Debuchy R."/>
            <person name="Gladieux P."/>
            <person name="Hiltunen Thoren M."/>
            <person name="Johannesson H."/>
        </authorList>
    </citation>
    <scope>NUCLEOTIDE SEQUENCE</scope>
    <source>
        <strain evidence="11">CBS 314.62</strain>
    </source>
</reference>
<comment type="function">
    <text evidence="1">Component of the EKC/KEOPS complex that is required for the formation of a threonylcarbamoyl group on adenosine at position 37 (t(6)A37) in tRNAs that read codons beginning with adenine. The complex is probably involved in the transfer of the threonylcarbamoyl moiety of threonylcarbamoyl-AMP (TC-AMP) to the N6 group of A37. BUD32 has ATPase activity in the context of the EKC/KEOPS complex and likely plays a supporting role to the catalytic subunit KAE1. The EKC/KEOPS complex also promotes both telomere uncapping and telomere elongation. The complex is required for efficient recruitment of transcriptional coactivators.</text>
</comment>
<accession>A0AAE0X8X0</accession>
<comment type="catalytic activity">
    <reaction evidence="9">
        <text>L-seryl-[protein] + ATP = O-phospho-L-seryl-[protein] + ADP + H(+)</text>
        <dbReference type="Rhea" id="RHEA:17989"/>
        <dbReference type="Rhea" id="RHEA-COMP:9863"/>
        <dbReference type="Rhea" id="RHEA-COMP:11604"/>
        <dbReference type="ChEBI" id="CHEBI:15378"/>
        <dbReference type="ChEBI" id="CHEBI:29999"/>
        <dbReference type="ChEBI" id="CHEBI:30616"/>
        <dbReference type="ChEBI" id="CHEBI:83421"/>
        <dbReference type="ChEBI" id="CHEBI:456216"/>
        <dbReference type="EC" id="2.7.11.1"/>
    </reaction>
</comment>
<dbReference type="Proteomes" id="UP001270362">
    <property type="component" value="Unassembled WGS sequence"/>
</dbReference>
<dbReference type="SMART" id="SM00220">
    <property type="entry name" value="S_TKc"/>
    <property type="match status" value="1"/>
</dbReference>
<dbReference type="EMBL" id="JAULSO010000002">
    <property type="protein sequence ID" value="KAK3688046.1"/>
    <property type="molecule type" value="Genomic_DNA"/>
</dbReference>
<evidence type="ECO:0000256" key="9">
    <source>
        <dbReference type="ARBA" id="ARBA00048679"/>
    </source>
</evidence>
<dbReference type="GO" id="GO:0004674">
    <property type="term" value="F:protein serine/threonine kinase activity"/>
    <property type="evidence" value="ECO:0007669"/>
    <property type="project" value="UniProtKB-EC"/>
</dbReference>
<dbReference type="SUPFAM" id="SSF56112">
    <property type="entry name" value="Protein kinase-like (PK-like)"/>
    <property type="match status" value="1"/>
</dbReference>
<proteinExistence type="predicted"/>
<evidence type="ECO:0000313" key="12">
    <source>
        <dbReference type="Proteomes" id="UP001270362"/>
    </source>
</evidence>
<organism evidence="11 12">
    <name type="scientific">Podospora appendiculata</name>
    <dbReference type="NCBI Taxonomy" id="314037"/>
    <lineage>
        <taxon>Eukaryota</taxon>
        <taxon>Fungi</taxon>
        <taxon>Dikarya</taxon>
        <taxon>Ascomycota</taxon>
        <taxon>Pezizomycotina</taxon>
        <taxon>Sordariomycetes</taxon>
        <taxon>Sordariomycetidae</taxon>
        <taxon>Sordariales</taxon>
        <taxon>Podosporaceae</taxon>
        <taxon>Podospora</taxon>
    </lineage>
</organism>
<evidence type="ECO:0000256" key="4">
    <source>
        <dbReference type="ARBA" id="ARBA00013948"/>
    </source>
</evidence>
<evidence type="ECO:0000256" key="6">
    <source>
        <dbReference type="ARBA" id="ARBA00030980"/>
    </source>
</evidence>
<dbReference type="InterPro" id="IPR008266">
    <property type="entry name" value="Tyr_kinase_AS"/>
</dbReference>
<feature type="domain" description="Protein kinase" evidence="10">
    <location>
        <begin position="20"/>
        <end position="289"/>
    </location>
</feature>
<protein>
    <recommendedName>
        <fullName evidence="5">EKC/KEOPS complex subunit BUD32</fullName>
        <ecNumber evidence="3">2.7.11.1</ecNumber>
    </recommendedName>
    <alternativeName>
        <fullName evidence="6 7">Atypical Serine/threonine protein kinase BUD32</fullName>
    </alternativeName>
    <alternativeName>
        <fullName evidence="4">EKC/KEOPS complex subunit bud32</fullName>
    </alternativeName>
</protein>
<dbReference type="Gene3D" id="1.10.510.10">
    <property type="entry name" value="Transferase(Phosphotransferase) domain 1"/>
    <property type="match status" value="1"/>
</dbReference>
<gene>
    <name evidence="11" type="ORF">B0T22DRAFT_535295</name>
</gene>
<evidence type="ECO:0000256" key="1">
    <source>
        <dbReference type="ARBA" id="ARBA00003747"/>
    </source>
</evidence>
<comment type="subunit">
    <text evidence="2">Component of the EKC/KEOPS complex composed of at least BUD32, CGI121, GON7, KAE1 and PCC1; the whole complex dimerizes.</text>
</comment>
<evidence type="ECO:0000313" key="11">
    <source>
        <dbReference type="EMBL" id="KAK3688046.1"/>
    </source>
</evidence>
<evidence type="ECO:0000256" key="3">
    <source>
        <dbReference type="ARBA" id="ARBA00012513"/>
    </source>
</evidence>
<dbReference type="GO" id="GO:0005524">
    <property type="term" value="F:ATP binding"/>
    <property type="evidence" value="ECO:0007669"/>
    <property type="project" value="InterPro"/>
</dbReference>
<evidence type="ECO:0000256" key="2">
    <source>
        <dbReference type="ARBA" id="ARBA00011534"/>
    </source>
</evidence>
<dbReference type="PROSITE" id="PS50011">
    <property type="entry name" value="PROTEIN_KINASE_DOM"/>
    <property type="match status" value="1"/>
</dbReference>
<evidence type="ECO:0000256" key="7">
    <source>
        <dbReference type="ARBA" id="ARBA00033194"/>
    </source>
</evidence>
<dbReference type="Gene3D" id="3.30.200.20">
    <property type="entry name" value="Phosphorylase Kinase, domain 1"/>
    <property type="match status" value="1"/>
</dbReference>
<dbReference type="AlphaFoldDB" id="A0AAE0X8X0"/>
<dbReference type="PROSITE" id="PS00109">
    <property type="entry name" value="PROTEIN_KINASE_TYR"/>
    <property type="match status" value="1"/>
</dbReference>
<name>A0AAE0X8X0_9PEZI</name>
<dbReference type="InterPro" id="IPR000719">
    <property type="entry name" value="Prot_kinase_dom"/>
</dbReference>
<dbReference type="InterPro" id="IPR001245">
    <property type="entry name" value="Ser-Thr/Tyr_kinase_cat_dom"/>
</dbReference>
<dbReference type="Pfam" id="PF07714">
    <property type="entry name" value="PK_Tyr_Ser-Thr"/>
    <property type="match status" value="1"/>
</dbReference>
<evidence type="ECO:0000256" key="5">
    <source>
        <dbReference type="ARBA" id="ARBA00019973"/>
    </source>
</evidence>
<dbReference type="InterPro" id="IPR011009">
    <property type="entry name" value="Kinase-like_dom_sf"/>
</dbReference>